<comment type="subcellular location">
    <subcellularLocation>
        <location evidence="1">Membrane</location>
        <topology evidence="1">Multi-pass membrane protein</topology>
    </subcellularLocation>
</comment>
<keyword evidence="4 7" id="KW-1133">Transmembrane helix</keyword>
<organism evidence="9 10">
    <name type="scientific">Dillenia turbinata</name>
    <dbReference type="NCBI Taxonomy" id="194707"/>
    <lineage>
        <taxon>Eukaryota</taxon>
        <taxon>Viridiplantae</taxon>
        <taxon>Streptophyta</taxon>
        <taxon>Embryophyta</taxon>
        <taxon>Tracheophyta</taxon>
        <taxon>Spermatophyta</taxon>
        <taxon>Magnoliopsida</taxon>
        <taxon>eudicotyledons</taxon>
        <taxon>Gunneridae</taxon>
        <taxon>Pentapetalae</taxon>
        <taxon>Dilleniales</taxon>
        <taxon>Dilleniaceae</taxon>
        <taxon>Dillenia</taxon>
    </lineage>
</organism>
<keyword evidence="10" id="KW-1185">Reference proteome</keyword>
<feature type="transmembrane region" description="Helical" evidence="7">
    <location>
        <begin position="48"/>
        <end position="65"/>
    </location>
</feature>
<reference evidence="9 10" key="1">
    <citation type="submission" date="2023-12" db="EMBL/GenBank/DDBJ databases">
        <title>A high-quality genome assembly for Dillenia turbinata (Dilleniales).</title>
        <authorList>
            <person name="Chanderbali A."/>
        </authorList>
    </citation>
    <scope>NUCLEOTIDE SEQUENCE [LARGE SCALE GENOMIC DNA]</scope>
    <source>
        <strain evidence="9">LSX21</strain>
        <tissue evidence="9">Leaf</tissue>
    </source>
</reference>
<feature type="transmembrane region" description="Helical" evidence="7">
    <location>
        <begin position="144"/>
        <end position="172"/>
    </location>
</feature>
<dbReference type="PANTHER" id="PTHR24186:SF37">
    <property type="entry name" value="PGG DOMAIN-CONTAINING PROTEIN"/>
    <property type="match status" value="1"/>
</dbReference>
<gene>
    <name evidence="9" type="ORF">RJ641_019837</name>
</gene>
<evidence type="ECO:0000256" key="5">
    <source>
        <dbReference type="ARBA" id="ARBA00023043"/>
    </source>
</evidence>
<dbReference type="EMBL" id="JBAMMX010000025">
    <property type="protein sequence ID" value="KAK6914720.1"/>
    <property type="molecule type" value="Genomic_DNA"/>
</dbReference>
<dbReference type="InterPro" id="IPR026961">
    <property type="entry name" value="PGG_dom"/>
</dbReference>
<dbReference type="PANTHER" id="PTHR24186">
    <property type="entry name" value="PROTEIN PHOSPHATASE 1 REGULATORY SUBUNIT"/>
    <property type="match status" value="1"/>
</dbReference>
<evidence type="ECO:0000259" key="8">
    <source>
        <dbReference type="Pfam" id="PF13962"/>
    </source>
</evidence>
<dbReference type="GO" id="GO:0005886">
    <property type="term" value="C:plasma membrane"/>
    <property type="evidence" value="ECO:0007669"/>
    <property type="project" value="TreeGrafter"/>
</dbReference>
<sequence>MGKNETPETSKSECHCKCDCNSKKDSDSTTDGKWFKTDSNWIKETQGTLMLVATVIATVTFQSIVNPPKELNRDFLTFNTIAFISALSIILLLICGLPLKNKVCAWLLTIAMSSTIIFIGLTYISVLETVPDDLYGWYDAVEHAYNGSIIALMCVFGFVFLAHTAHFIYWLIKLARDHRSKQAQPEGEEMV</sequence>
<evidence type="ECO:0000256" key="2">
    <source>
        <dbReference type="ARBA" id="ARBA00022692"/>
    </source>
</evidence>
<feature type="transmembrane region" description="Helical" evidence="7">
    <location>
        <begin position="104"/>
        <end position="124"/>
    </location>
</feature>
<comment type="caution">
    <text evidence="9">The sequence shown here is derived from an EMBL/GenBank/DDBJ whole genome shotgun (WGS) entry which is preliminary data.</text>
</comment>
<evidence type="ECO:0000256" key="6">
    <source>
        <dbReference type="ARBA" id="ARBA00023136"/>
    </source>
</evidence>
<protein>
    <submittedName>
        <fullName evidence="9">PGG domain</fullName>
    </submittedName>
</protein>
<evidence type="ECO:0000256" key="1">
    <source>
        <dbReference type="ARBA" id="ARBA00004141"/>
    </source>
</evidence>
<keyword evidence="6 7" id="KW-0472">Membrane</keyword>
<dbReference type="Proteomes" id="UP001370490">
    <property type="component" value="Unassembled WGS sequence"/>
</dbReference>
<keyword evidence="2 7" id="KW-0812">Transmembrane</keyword>
<feature type="domain" description="PGG" evidence="8">
    <location>
        <begin position="40"/>
        <end position="71"/>
    </location>
</feature>
<keyword evidence="5" id="KW-0040">ANK repeat</keyword>
<accession>A0AAN8UFS3</accession>
<dbReference type="Pfam" id="PF13962">
    <property type="entry name" value="PGG"/>
    <property type="match status" value="1"/>
</dbReference>
<evidence type="ECO:0000313" key="10">
    <source>
        <dbReference type="Proteomes" id="UP001370490"/>
    </source>
</evidence>
<keyword evidence="3" id="KW-0677">Repeat</keyword>
<evidence type="ECO:0000256" key="7">
    <source>
        <dbReference type="SAM" id="Phobius"/>
    </source>
</evidence>
<proteinExistence type="predicted"/>
<evidence type="ECO:0000256" key="3">
    <source>
        <dbReference type="ARBA" id="ARBA00022737"/>
    </source>
</evidence>
<evidence type="ECO:0000313" key="9">
    <source>
        <dbReference type="EMBL" id="KAK6914720.1"/>
    </source>
</evidence>
<dbReference type="AlphaFoldDB" id="A0AAN8UFS3"/>
<evidence type="ECO:0000256" key="4">
    <source>
        <dbReference type="ARBA" id="ARBA00022989"/>
    </source>
</evidence>
<name>A0AAN8UFS3_9MAGN</name>
<feature type="transmembrane region" description="Helical" evidence="7">
    <location>
        <begin position="77"/>
        <end position="97"/>
    </location>
</feature>